<organism evidence="1 2">
    <name type="scientific">Paraburkholderia metrosideri</name>
    <dbReference type="NCBI Taxonomy" id="580937"/>
    <lineage>
        <taxon>Bacteria</taxon>
        <taxon>Pseudomonadati</taxon>
        <taxon>Pseudomonadota</taxon>
        <taxon>Betaproteobacteria</taxon>
        <taxon>Burkholderiales</taxon>
        <taxon>Burkholderiaceae</taxon>
        <taxon>Paraburkholderia</taxon>
    </lineage>
</organism>
<protein>
    <submittedName>
        <fullName evidence="1">Transposase</fullName>
    </submittedName>
</protein>
<name>A0ABW9E6C7_9BURK</name>
<dbReference type="NCBIfam" id="NF047595">
    <property type="entry name" value="IS66_ISRel24_TnpA"/>
    <property type="match status" value="1"/>
</dbReference>
<sequence>MDTATQARRIKRPNFSVEFKRQIVEATLAPEASAAFIAREHGINANLLFKWRRHYLAGDYGLPDVAATAFAAHEAAALNWMPVTLAPQAANAPGSLPSSSDRVYEIECGQVRLRLSGDISTATLIEIVRGLSR</sequence>
<dbReference type="Proteomes" id="UP001629432">
    <property type="component" value="Unassembled WGS sequence"/>
</dbReference>
<dbReference type="InterPro" id="IPR002514">
    <property type="entry name" value="Transposase_8"/>
</dbReference>
<accession>A0ABW9E6C7</accession>
<evidence type="ECO:0000313" key="2">
    <source>
        <dbReference type="Proteomes" id="UP001629432"/>
    </source>
</evidence>
<gene>
    <name evidence="1" type="ORF">PQQ63_38755</name>
</gene>
<evidence type="ECO:0000313" key="1">
    <source>
        <dbReference type="EMBL" id="MFM0642611.1"/>
    </source>
</evidence>
<dbReference type="InterPro" id="IPR009057">
    <property type="entry name" value="Homeodomain-like_sf"/>
</dbReference>
<comment type="caution">
    <text evidence="1">The sequence shown here is derived from an EMBL/GenBank/DDBJ whole genome shotgun (WGS) entry which is preliminary data.</text>
</comment>
<dbReference type="EMBL" id="JAQQCF010000099">
    <property type="protein sequence ID" value="MFM0642611.1"/>
    <property type="molecule type" value="Genomic_DNA"/>
</dbReference>
<dbReference type="Pfam" id="PF01527">
    <property type="entry name" value="HTH_Tnp_1"/>
    <property type="match status" value="1"/>
</dbReference>
<reference evidence="1 2" key="1">
    <citation type="journal article" date="2024" name="Chem. Sci.">
        <title>Discovery of megapolipeptins by genome mining of a Burkholderiales bacteria collection.</title>
        <authorList>
            <person name="Paulo B.S."/>
            <person name="Recchia M.J.J."/>
            <person name="Lee S."/>
            <person name="Fergusson C.H."/>
            <person name="Romanowski S.B."/>
            <person name="Hernandez A."/>
            <person name="Krull N."/>
            <person name="Liu D.Y."/>
            <person name="Cavanagh H."/>
            <person name="Bos A."/>
            <person name="Gray C.A."/>
            <person name="Murphy B.T."/>
            <person name="Linington R.G."/>
            <person name="Eustaquio A.S."/>
        </authorList>
    </citation>
    <scope>NUCLEOTIDE SEQUENCE [LARGE SCALE GENOMIC DNA]</scope>
    <source>
        <strain evidence="1 2">RL17-338-BIC-A</strain>
    </source>
</reference>
<proteinExistence type="predicted"/>
<dbReference type="SUPFAM" id="SSF46689">
    <property type="entry name" value="Homeodomain-like"/>
    <property type="match status" value="1"/>
</dbReference>
<keyword evidence="2" id="KW-1185">Reference proteome</keyword>